<name>A0ABS3L7K6_9ENTE</name>
<gene>
    <name evidence="3" type="ORF">JZO70_05520</name>
</gene>
<dbReference type="RefSeq" id="WP_207672551.1">
    <property type="nucleotide sequence ID" value="NZ_JAFREM010000009.1"/>
</dbReference>
<reference evidence="3 4" key="1">
    <citation type="submission" date="2021-03" db="EMBL/GenBank/DDBJ databases">
        <title>Enterococcal diversity collection.</title>
        <authorList>
            <person name="Gilmore M.S."/>
            <person name="Schwartzman J."/>
            <person name="Van Tyne D."/>
            <person name="Martin M."/>
            <person name="Earl A.M."/>
            <person name="Manson A.L."/>
            <person name="Straub T."/>
            <person name="Salamzade R."/>
            <person name="Saavedra J."/>
            <person name="Lebreton F."/>
            <person name="Prichula J."/>
            <person name="Schaufler K."/>
            <person name="Gaca A."/>
            <person name="Sgardioli B."/>
            <person name="Wagenaar J."/>
            <person name="Strong T."/>
        </authorList>
    </citation>
    <scope>NUCLEOTIDE SEQUENCE [LARGE SCALE GENOMIC DNA]</scope>
    <source>
        <strain evidence="3 4">669A</strain>
    </source>
</reference>
<accession>A0ABS3L7K6</accession>
<dbReference type="SUPFAM" id="SSF47413">
    <property type="entry name" value="lambda repressor-like DNA-binding domains"/>
    <property type="match status" value="1"/>
</dbReference>
<dbReference type="PANTHER" id="PTHR46558:SF4">
    <property type="entry name" value="DNA-BIDING PHAGE PROTEIN"/>
    <property type="match status" value="1"/>
</dbReference>
<dbReference type="EMBL" id="JAFREM010000009">
    <property type="protein sequence ID" value="MBO1305607.1"/>
    <property type="molecule type" value="Genomic_DNA"/>
</dbReference>
<proteinExistence type="predicted"/>
<evidence type="ECO:0000313" key="4">
    <source>
        <dbReference type="Proteomes" id="UP000664601"/>
    </source>
</evidence>
<keyword evidence="1" id="KW-0238">DNA-binding</keyword>
<protein>
    <submittedName>
        <fullName evidence="3">Helix-turn-helix transcriptional regulator</fullName>
    </submittedName>
</protein>
<dbReference type="InterPro" id="IPR001387">
    <property type="entry name" value="Cro/C1-type_HTH"/>
</dbReference>
<comment type="caution">
    <text evidence="3">The sequence shown here is derived from an EMBL/GenBank/DDBJ whole genome shotgun (WGS) entry which is preliminary data.</text>
</comment>
<dbReference type="CDD" id="cd00093">
    <property type="entry name" value="HTH_XRE"/>
    <property type="match status" value="1"/>
</dbReference>
<evidence type="ECO:0000256" key="1">
    <source>
        <dbReference type="ARBA" id="ARBA00023125"/>
    </source>
</evidence>
<dbReference type="Pfam" id="PF01381">
    <property type="entry name" value="HTH_3"/>
    <property type="match status" value="1"/>
</dbReference>
<keyword evidence="4" id="KW-1185">Reference proteome</keyword>
<dbReference type="Gene3D" id="1.10.260.40">
    <property type="entry name" value="lambda repressor-like DNA-binding domains"/>
    <property type="match status" value="1"/>
</dbReference>
<organism evidence="3 4">
    <name type="scientific">Candidatus Enterococcus moelleringii</name>
    <dbReference type="NCBI Taxonomy" id="2815325"/>
    <lineage>
        <taxon>Bacteria</taxon>
        <taxon>Bacillati</taxon>
        <taxon>Bacillota</taxon>
        <taxon>Bacilli</taxon>
        <taxon>Lactobacillales</taxon>
        <taxon>Enterococcaceae</taxon>
        <taxon>Enterococcus</taxon>
    </lineage>
</organism>
<dbReference type="PROSITE" id="PS50943">
    <property type="entry name" value="HTH_CROC1"/>
    <property type="match status" value="1"/>
</dbReference>
<dbReference type="InterPro" id="IPR010982">
    <property type="entry name" value="Lambda_DNA-bd_dom_sf"/>
</dbReference>
<dbReference type="PANTHER" id="PTHR46558">
    <property type="entry name" value="TRACRIPTIONAL REGULATORY PROTEIN-RELATED-RELATED"/>
    <property type="match status" value="1"/>
</dbReference>
<sequence length="78" mass="9068">MIIVNKVQQFRKAKKLTQEEFAKRIGVSRKTIVSLEKGNYTPSLLLAFQIARELELDINEVFQLDEVSEGENKKMKQQ</sequence>
<feature type="domain" description="HTH cro/C1-type" evidence="2">
    <location>
        <begin position="7"/>
        <end position="61"/>
    </location>
</feature>
<dbReference type="SMART" id="SM00530">
    <property type="entry name" value="HTH_XRE"/>
    <property type="match status" value="1"/>
</dbReference>
<evidence type="ECO:0000313" key="3">
    <source>
        <dbReference type="EMBL" id="MBO1305607.1"/>
    </source>
</evidence>
<dbReference type="Proteomes" id="UP000664601">
    <property type="component" value="Unassembled WGS sequence"/>
</dbReference>
<evidence type="ECO:0000259" key="2">
    <source>
        <dbReference type="PROSITE" id="PS50943"/>
    </source>
</evidence>